<feature type="domain" description="PAS" evidence="2">
    <location>
        <begin position="105"/>
        <end position="152"/>
    </location>
</feature>
<feature type="region of interest" description="Disordered" evidence="1">
    <location>
        <begin position="169"/>
        <end position="212"/>
    </location>
</feature>
<reference evidence="3 4" key="1">
    <citation type="journal article" date="2018" name="Nat. Ecol. Evol.">
        <title>Genomic signatures of mitonuclear coevolution across populations of Tigriopus californicus.</title>
        <authorList>
            <person name="Barreto F.S."/>
            <person name="Watson E.T."/>
            <person name="Lima T.G."/>
            <person name="Willett C.S."/>
            <person name="Edmands S."/>
            <person name="Li W."/>
            <person name="Burton R.S."/>
        </authorList>
    </citation>
    <scope>NUCLEOTIDE SEQUENCE [LARGE SCALE GENOMIC DNA]</scope>
    <source>
        <strain evidence="3 4">San Diego</strain>
    </source>
</reference>
<dbReference type="Proteomes" id="UP000318571">
    <property type="component" value="Chromosome 3"/>
</dbReference>
<organism evidence="3 4">
    <name type="scientific">Tigriopus californicus</name>
    <name type="common">Marine copepod</name>
    <dbReference type="NCBI Taxonomy" id="6832"/>
    <lineage>
        <taxon>Eukaryota</taxon>
        <taxon>Metazoa</taxon>
        <taxon>Ecdysozoa</taxon>
        <taxon>Arthropoda</taxon>
        <taxon>Crustacea</taxon>
        <taxon>Multicrustacea</taxon>
        <taxon>Hexanauplia</taxon>
        <taxon>Copepoda</taxon>
        <taxon>Harpacticoida</taxon>
        <taxon>Harpacticidae</taxon>
        <taxon>Tigriopus</taxon>
    </lineage>
</organism>
<dbReference type="Pfam" id="PF14598">
    <property type="entry name" value="PAS_11"/>
    <property type="match status" value="1"/>
</dbReference>
<sequence>MSEAEPSGPSGSPASPTSPAPDWFMDVTQQDQFLGTCVTGLGSLLGSTSSSQVGAALGGGARPQTQATMTAITRDLSKTLRLLRQNQGGDVWRAIQSIEENGGHVDAFSGFFVVLSEDVDCLYVSPNVHRHTGLHQKEVMGESFLKFIHEEDCAKVIRFMSRQKNNLPATSTSTFTSTAAPSPTQSLASCPSTTSSASVSSNSARPLNGSKSSSRRQFFHFRFMLKGEYDHVNMMGHYRQIGEDTFIFLGIVRPVEDRPITDLSLVEATQNQYVTRHLPDGKIIFADHRITTHIGYLPSEVAGKSAFNYILGEDLPWTTMAQRHMFANTSGEGFTTYRLLCRDGNYITLQTRGYLEFNKHTQKVESFMAVNTILDDEEGKKYLEQQRERFTPYIEIYEREIINDNQSTKQLKLLLSSINKTVDPRKRQIPMESALGSSRCHEDSESDRARAPKYRVLEGNRVVEIESSNGNGIEIISQVGTTTEDAGSPKST</sequence>
<comment type="caution">
    <text evidence="3">The sequence shown here is derived from an EMBL/GenBank/DDBJ whole genome shotgun (WGS) entry which is preliminary data.</text>
</comment>
<accession>A0A553P6H8</accession>
<dbReference type="InterPro" id="IPR000014">
    <property type="entry name" value="PAS"/>
</dbReference>
<gene>
    <name evidence="3" type="ORF">TCAL_00948</name>
</gene>
<feature type="region of interest" description="Disordered" evidence="1">
    <location>
        <begin position="432"/>
        <end position="451"/>
    </location>
</feature>
<dbReference type="EMBL" id="VCGU01000007">
    <property type="protein sequence ID" value="TRY73281.1"/>
    <property type="molecule type" value="Genomic_DNA"/>
</dbReference>
<feature type="region of interest" description="Disordered" evidence="1">
    <location>
        <begin position="1"/>
        <end position="23"/>
    </location>
</feature>
<dbReference type="SMART" id="SM00091">
    <property type="entry name" value="PAS"/>
    <property type="match status" value="2"/>
</dbReference>
<dbReference type="GO" id="GO:0006355">
    <property type="term" value="P:regulation of DNA-templated transcription"/>
    <property type="evidence" value="ECO:0007669"/>
    <property type="project" value="InterPro"/>
</dbReference>
<proteinExistence type="predicted"/>
<dbReference type="PROSITE" id="PS50112">
    <property type="entry name" value="PAS"/>
    <property type="match status" value="2"/>
</dbReference>
<dbReference type="CDD" id="cd00130">
    <property type="entry name" value="PAS"/>
    <property type="match status" value="2"/>
</dbReference>
<dbReference type="InterPro" id="IPR050933">
    <property type="entry name" value="Circadian_TF"/>
</dbReference>
<dbReference type="AlphaFoldDB" id="A0A553P6H8"/>
<feature type="compositionally biased region" description="Low complexity" evidence="1">
    <location>
        <begin position="1"/>
        <end position="21"/>
    </location>
</feature>
<dbReference type="InterPro" id="IPR035965">
    <property type="entry name" value="PAS-like_dom_sf"/>
</dbReference>
<dbReference type="SUPFAM" id="SSF55785">
    <property type="entry name" value="PYP-like sensor domain (PAS domain)"/>
    <property type="match status" value="2"/>
</dbReference>
<feature type="compositionally biased region" description="Basic and acidic residues" evidence="1">
    <location>
        <begin position="439"/>
        <end position="451"/>
    </location>
</feature>
<dbReference type="PANTHER" id="PTHR23042">
    <property type="entry name" value="CIRCADIAN PROTEIN CLOCK/ARNT/BMAL/PAS"/>
    <property type="match status" value="1"/>
</dbReference>
<dbReference type="InterPro" id="IPR013767">
    <property type="entry name" value="PAS_fold"/>
</dbReference>
<dbReference type="STRING" id="6832.A0A553P6H8"/>
<evidence type="ECO:0000313" key="4">
    <source>
        <dbReference type="Proteomes" id="UP000318571"/>
    </source>
</evidence>
<evidence type="ECO:0000259" key="2">
    <source>
        <dbReference type="PROSITE" id="PS50112"/>
    </source>
</evidence>
<protein>
    <recommendedName>
        <fullName evidence="2">PAS domain-containing protein</fullName>
    </recommendedName>
</protein>
<evidence type="ECO:0000313" key="3">
    <source>
        <dbReference type="EMBL" id="TRY73281.1"/>
    </source>
</evidence>
<feature type="domain" description="PAS" evidence="2">
    <location>
        <begin position="280"/>
        <end position="314"/>
    </location>
</feature>
<dbReference type="Pfam" id="PF00989">
    <property type="entry name" value="PAS"/>
    <property type="match status" value="1"/>
</dbReference>
<keyword evidence="4" id="KW-1185">Reference proteome</keyword>
<name>A0A553P6H8_TIGCA</name>
<evidence type="ECO:0000256" key="1">
    <source>
        <dbReference type="SAM" id="MobiDB-lite"/>
    </source>
</evidence>
<dbReference type="Gene3D" id="3.30.450.20">
    <property type="entry name" value="PAS domain"/>
    <property type="match status" value="2"/>
</dbReference>